<keyword evidence="4" id="KW-1185">Reference proteome</keyword>
<reference evidence="4" key="1">
    <citation type="submission" date="2011-02" db="EMBL/GenBank/DDBJ databases">
        <title>The complete genome of Planctomyces brasiliensis DSM 5305.</title>
        <authorList>
            <person name="Lucas S."/>
            <person name="Copeland A."/>
            <person name="Lapidus A."/>
            <person name="Bruce D."/>
            <person name="Goodwin L."/>
            <person name="Pitluck S."/>
            <person name="Kyrpides N."/>
            <person name="Mavromatis K."/>
            <person name="Pagani I."/>
            <person name="Ivanova N."/>
            <person name="Ovchinnikova G."/>
            <person name="Lu M."/>
            <person name="Detter J.C."/>
            <person name="Han C."/>
            <person name="Land M."/>
            <person name="Hauser L."/>
            <person name="Markowitz V."/>
            <person name="Cheng J.-F."/>
            <person name="Hugenholtz P."/>
            <person name="Woyke T."/>
            <person name="Wu D."/>
            <person name="Tindall B."/>
            <person name="Pomrenke H.G."/>
            <person name="Brambilla E."/>
            <person name="Klenk H.-P."/>
            <person name="Eisen J.A."/>
        </authorList>
    </citation>
    <scope>NUCLEOTIDE SEQUENCE [LARGE SCALE GENOMIC DNA]</scope>
    <source>
        <strain evidence="4">ATCC 49424 / DSM 5305 / JCM 21570 / IAM 15109 / NBRC 103401 / IFAM 1448</strain>
    </source>
</reference>
<dbReference type="eggNOG" id="COG0438">
    <property type="taxonomic scope" value="Bacteria"/>
</dbReference>
<dbReference type="Pfam" id="PF00534">
    <property type="entry name" value="Glycos_transf_1"/>
    <property type="match status" value="1"/>
</dbReference>
<dbReference type="PANTHER" id="PTHR12526:SF638">
    <property type="entry name" value="SPORE COAT PROTEIN SA"/>
    <property type="match status" value="1"/>
</dbReference>
<dbReference type="Proteomes" id="UP000006860">
    <property type="component" value="Chromosome"/>
</dbReference>
<evidence type="ECO:0000313" key="4">
    <source>
        <dbReference type="Proteomes" id="UP000006860"/>
    </source>
</evidence>
<dbReference type="STRING" id="756272.Plabr_3428"/>
<dbReference type="SUPFAM" id="SSF53756">
    <property type="entry name" value="UDP-Glycosyltransferase/glycogen phosphorylase"/>
    <property type="match status" value="1"/>
</dbReference>
<dbReference type="GO" id="GO:0016757">
    <property type="term" value="F:glycosyltransferase activity"/>
    <property type="evidence" value="ECO:0007669"/>
    <property type="project" value="InterPro"/>
</dbReference>
<feature type="domain" description="Glycosyl transferase family 1" evidence="1">
    <location>
        <begin position="188"/>
        <end position="354"/>
    </location>
</feature>
<dbReference type="InterPro" id="IPR028098">
    <property type="entry name" value="Glyco_trans_4-like_N"/>
</dbReference>
<gene>
    <name evidence="3" type="ordered locus">Plabr_3428</name>
</gene>
<organism evidence="3 4">
    <name type="scientific">Rubinisphaera brasiliensis (strain ATCC 49424 / DSM 5305 / JCM 21570 / IAM 15109 / NBRC 103401 / IFAM 1448)</name>
    <name type="common">Planctomyces brasiliensis</name>
    <dbReference type="NCBI Taxonomy" id="756272"/>
    <lineage>
        <taxon>Bacteria</taxon>
        <taxon>Pseudomonadati</taxon>
        <taxon>Planctomycetota</taxon>
        <taxon>Planctomycetia</taxon>
        <taxon>Planctomycetales</taxon>
        <taxon>Planctomycetaceae</taxon>
        <taxon>Rubinisphaera</taxon>
    </lineage>
</organism>
<dbReference type="KEGG" id="pbs:Plabr_3428"/>
<name>F0SM70_RUBBR</name>
<evidence type="ECO:0000259" key="1">
    <source>
        <dbReference type="Pfam" id="PF00534"/>
    </source>
</evidence>
<feature type="domain" description="Glycosyltransferase subfamily 4-like N-terminal" evidence="2">
    <location>
        <begin position="20"/>
        <end position="172"/>
    </location>
</feature>
<keyword evidence="3" id="KW-0808">Transferase</keyword>
<dbReference type="PANTHER" id="PTHR12526">
    <property type="entry name" value="GLYCOSYLTRANSFERASE"/>
    <property type="match status" value="1"/>
</dbReference>
<evidence type="ECO:0000313" key="3">
    <source>
        <dbReference type="EMBL" id="ADY61025.1"/>
    </source>
</evidence>
<accession>F0SM70</accession>
<dbReference type="HOGENOM" id="CLU_009583_0_1_0"/>
<dbReference type="AlphaFoldDB" id="F0SM70"/>
<dbReference type="OrthoDB" id="9795746at2"/>
<sequence>MNVVSPRLRIVFVIPTLDQSGAEKQLALLATHLPAEQFDVHVIALNRGGYYGQMLTEAGIPVHVLGKRWRVDPVTHFRLQKLIDKIQPDVVHSWLFAANAHVRLLSRRTWKCVVGERCVDSWKAGWQLKLDRRLAARADRLVGNSQSVVDFYADKTGIEAERLAVIPNAVELPDPADRESPEFREARAKWLEQWDLPENAFVVGYIGRMANQKRIDTLMWSTQMLTQADQRVRAVFVGDGPEGPRLRELAPKYDIARFVTFTGHQTDANRFLPFFDAFWLASEFEGQSNSLLEAMAAGVPVVASDIAPNREVIVDGESGYLRPVEDCQGFALAVRRWLEHPEEGTQMGQQARQRIADKFSIEAMVSRYSELYRQLVPAAENG</sequence>
<dbReference type="Pfam" id="PF13439">
    <property type="entry name" value="Glyco_transf_4"/>
    <property type="match status" value="1"/>
</dbReference>
<evidence type="ECO:0000259" key="2">
    <source>
        <dbReference type="Pfam" id="PF13439"/>
    </source>
</evidence>
<protein>
    <submittedName>
        <fullName evidence="3">Glycosyl transferase group 1</fullName>
    </submittedName>
</protein>
<dbReference type="RefSeq" id="WP_013629744.1">
    <property type="nucleotide sequence ID" value="NC_015174.1"/>
</dbReference>
<dbReference type="EMBL" id="CP002546">
    <property type="protein sequence ID" value="ADY61025.1"/>
    <property type="molecule type" value="Genomic_DNA"/>
</dbReference>
<dbReference type="InterPro" id="IPR001296">
    <property type="entry name" value="Glyco_trans_1"/>
</dbReference>
<proteinExistence type="predicted"/>
<dbReference type="Gene3D" id="3.40.50.2000">
    <property type="entry name" value="Glycogen Phosphorylase B"/>
    <property type="match status" value="2"/>
</dbReference>